<gene>
    <name evidence="1" type="ORF">JM93_01412</name>
</gene>
<dbReference type="AlphaFoldDB" id="A0A562T9T0"/>
<proteinExistence type="predicted"/>
<dbReference type="Proteomes" id="UP000320593">
    <property type="component" value="Unassembled WGS sequence"/>
</dbReference>
<accession>A0A562T9T0</accession>
<reference evidence="1 2" key="1">
    <citation type="submission" date="2019-07" db="EMBL/GenBank/DDBJ databases">
        <title>Genomic Encyclopedia of Archaeal and Bacterial Type Strains, Phase II (KMG-II): from individual species to whole genera.</title>
        <authorList>
            <person name="Goeker M."/>
        </authorList>
    </citation>
    <scope>NUCLEOTIDE SEQUENCE [LARGE SCALE GENOMIC DNA]</scope>
    <source>
        <strain evidence="1 2">ATCC BAA-252</strain>
    </source>
</reference>
<name>A0A562T9T0_9HYPH</name>
<dbReference type="RefSeq" id="WP_145341593.1">
    <property type="nucleotide sequence ID" value="NZ_SMLY01000085.1"/>
</dbReference>
<dbReference type="EMBL" id="VLLF01000002">
    <property type="protein sequence ID" value="TWI90431.1"/>
    <property type="molecule type" value="Genomic_DNA"/>
</dbReference>
<organism evidence="1 2">
    <name type="scientific">Roseibium hamelinense</name>
    <dbReference type="NCBI Taxonomy" id="150831"/>
    <lineage>
        <taxon>Bacteria</taxon>
        <taxon>Pseudomonadati</taxon>
        <taxon>Pseudomonadota</taxon>
        <taxon>Alphaproteobacteria</taxon>
        <taxon>Hyphomicrobiales</taxon>
        <taxon>Stappiaceae</taxon>
        <taxon>Roseibium</taxon>
    </lineage>
</organism>
<dbReference type="OrthoDB" id="8338502at2"/>
<sequence length="337" mass="36476">MVEHNIPPGGRKDAKEPARRNQLPLHAYLYVPRVPANSDEVSDNIDLGAILRLGSYSDLESQAHRLQEDQKHYYPLQHIQDEGGLGNEAIYKNAAGSDSGKHHGILLACDGRVLLKSGEKMYVESGDQNVKVHGNYKLDATGSVTVTAGEAVSVKSGGEQKITLNASDQTGDIELKANNLDEDLIGHVQTNIAGDRTTHVKGHINSYTEGYLKSITIAGSLDVFVGGLLQVSGSLTGQIYTVRVLGSILTASFDFFRANLSVNNVNKSVRRTQLDTIRNAITGVNLQLDQVKVWRGGARAERAGVDVNETQVRLVGNQLLVEDGGEAVSLRTRITML</sequence>
<evidence type="ECO:0000313" key="1">
    <source>
        <dbReference type="EMBL" id="TWI90431.1"/>
    </source>
</evidence>
<evidence type="ECO:0000313" key="2">
    <source>
        <dbReference type="Proteomes" id="UP000320593"/>
    </source>
</evidence>
<keyword evidence="2" id="KW-1185">Reference proteome</keyword>
<comment type="caution">
    <text evidence="1">The sequence shown here is derived from an EMBL/GenBank/DDBJ whole genome shotgun (WGS) entry which is preliminary data.</text>
</comment>
<protein>
    <submittedName>
        <fullName evidence="1">Uncharacterized protein</fullName>
    </submittedName>
</protein>